<evidence type="ECO:0000313" key="8">
    <source>
        <dbReference type="Proteomes" id="UP000823895"/>
    </source>
</evidence>
<accession>A0A9D2T0Q9</accession>
<keyword evidence="3 5" id="KW-0413">Isomerase</keyword>
<keyword evidence="2 4" id="KW-0694">RNA-binding</keyword>
<feature type="domain" description="RNA-binding S4" evidence="6">
    <location>
        <begin position="3"/>
        <end position="63"/>
    </location>
</feature>
<gene>
    <name evidence="7" type="ORF">H9756_04025</name>
</gene>
<dbReference type="InterPro" id="IPR002942">
    <property type="entry name" value="S4_RNA-bd"/>
</dbReference>
<dbReference type="SMART" id="SM00363">
    <property type="entry name" value="S4"/>
    <property type="match status" value="1"/>
</dbReference>
<dbReference type="Gene3D" id="3.30.70.1560">
    <property type="entry name" value="Alpha-L RNA-binding motif"/>
    <property type="match status" value="1"/>
</dbReference>
<proteinExistence type="inferred from homology"/>
<reference evidence="7" key="1">
    <citation type="journal article" date="2021" name="PeerJ">
        <title>Extensive microbial diversity within the chicken gut microbiome revealed by metagenomics and culture.</title>
        <authorList>
            <person name="Gilroy R."/>
            <person name="Ravi A."/>
            <person name="Getino M."/>
            <person name="Pursley I."/>
            <person name="Horton D.L."/>
            <person name="Alikhan N.F."/>
            <person name="Baker D."/>
            <person name="Gharbi K."/>
            <person name="Hall N."/>
            <person name="Watson M."/>
            <person name="Adriaenssens E.M."/>
            <person name="Foster-Nyarko E."/>
            <person name="Jarju S."/>
            <person name="Secka A."/>
            <person name="Antonio M."/>
            <person name="Oren A."/>
            <person name="Chaudhuri R.R."/>
            <person name="La Ragione R."/>
            <person name="Hildebrand F."/>
            <person name="Pallen M.J."/>
        </authorList>
    </citation>
    <scope>NUCLEOTIDE SEQUENCE</scope>
    <source>
        <strain evidence="7">CHK165-2605</strain>
    </source>
</reference>
<evidence type="ECO:0000259" key="6">
    <source>
        <dbReference type="SMART" id="SM00363"/>
    </source>
</evidence>
<evidence type="ECO:0000256" key="4">
    <source>
        <dbReference type="PROSITE-ProRule" id="PRU00182"/>
    </source>
</evidence>
<dbReference type="CDD" id="cd02553">
    <property type="entry name" value="PseudoU_synth_RsuA"/>
    <property type="match status" value="1"/>
</dbReference>
<dbReference type="AlphaFoldDB" id="A0A9D2T0Q9"/>
<dbReference type="PROSITE" id="PS01149">
    <property type="entry name" value="PSI_RSU"/>
    <property type="match status" value="1"/>
</dbReference>
<dbReference type="InterPro" id="IPR020094">
    <property type="entry name" value="TruA/RsuA/RluB/E/F_N"/>
</dbReference>
<dbReference type="EC" id="5.4.99.-" evidence="5"/>
<comment type="caution">
    <text evidence="7">The sequence shown here is derived from an EMBL/GenBank/DDBJ whole genome shotgun (WGS) entry which is preliminary data.</text>
</comment>
<evidence type="ECO:0000313" key="7">
    <source>
        <dbReference type="EMBL" id="HJC42838.1"/>
    </source>
</evidence>
<organism evidence="7 8">
    <name type="scientific">Candidatus Mediterraneibacter gallistercoris</name>
    <dbReference type="NCBI Taxonomy" id="2838671"/>
    <lineage>
        <taxon>Bacteria</taxon>
        <taxon>Bacillati</taxon>
        <taxon>Bacillota</taxon>
        <taxon>Clostridia</taxon>
        <taxon>Lachnospirales</taxon>
        <taxon>Lachnospiraceae</taxon>
        <taxon>Mediterraneibacter</taxon>
    </lineage>
</organism>
<dbReference type="FunFam" id="3.30.70.1560:FF:000001">
    <property type="entry name" value="Pseudouridine synthase"/>
    <property type="match status" value="1"/>
</dbReference>
<dbReference type="InterPro" id="IPR020103">
    <property type="entry name" value="PsdUridine_synth_cat_dom_sf"/>
</dbReference>
<dbReference type="Proteomes" id="UP000823895">
    <property type="component" value="Unassembled WGS sequence"/>
</dbReference>
<evidence type="ECO:0000256" key="3">
    <source>
        <dbReference type="ARBA" id="ARBA00023235"/>
    </source>
</evidence>
<evidence type="ECO:0000256" key="2">
    <source>
        <dbReference type="ARBA" id="ARBA00022884"/>
    </source>
</evidence>
<comment type="similarity">
    <text evidence="1 5">Belongs to the pseudouridine synthase RsuA family.</text>
</comment>
<sequence length="241" mass="27507">MKIRLDKYLADMGLGTRSQIKKDIRGGQVTVNGLITCRPELKIDTELDKVIFQGVPVTYEEYEYYMLNKPAGVISAANDSRETTVVDLIRDRKRDDLFPVGRLDKDTEGLLIITNNGELAHRLLSPKKHVDKIYFAKVNGRVTQGDVDTFSRGVDIGDEKPTLPSELFICSSDEISEIRLTIREGRFHQVKRMFQAVGKEVVYLKRLQMGPISLDDSLKPGEYRRLTEEEVEKLCSQERKL</sequence>
<dbReference type="EMBL" id="DWWI01000083">
    <property type="protein sequence ID" value="HJC42838.1"/>
    <property type="molecule type" value="Genomic_DNA"/>
</dbReference>
<dbReference type="GO" id="GO:0120159">
    <property type="term" value="F:rRNA pseudouridine synthase activity"/>
    <property type="evidence" value="ECO:0007669"/>
    <property type="project" value="UniProtKB-ARBA"/>
</dbReference>
<dbReference type="NCBIfam" id="TIGR00093">
    <property type="entry name" value="pseudouridine synthase"/>
    <property type="match status" value="1"/>
</dbReference>
<reference evidence="7" key="2">
    <citation type="submission" date="2021-04" db="EMBL/GenBank/DDBJ databases">
        <authorList>
            <person name="Gilroy R."/>
        </authorList>
    </citation>
    <scope>NUCLEOTIDE SEQUENCE</scope>
    <source>
        <strain evidence="7">CHK165-2605</strain>
    </source>
</reference>
<dbReference type="InterPro" id="IPR036986">
    <property type="entry name" value="S4_RNA-bd_sf"/>
</dbReference>
<dbReference type="PANTHER" id="PTHR47683:SF4">
    <property type="entry name" value="PSEUDOURIDINE SYNTHASE"/>
    <property type="match status" value="1"/>
</dbReference>
<dbReference type="GO" id="GO:0003723">
    <property type="term" value="F:RNA binding"/>
    <property type="evidence" value="ECO:0007669"/>
    <property type="project" value="UniProtKB-KW"/>
</dbReference>
<dbReference type="InterPro" id="IPR000748">
    <property type="entry name" value="PsdUridine_synth_RsuA/RluB/E/F"/>
</dbReference>
<dbReference type="Pfam" id="PF01479">
    <property type="entry name" value="S4"/>
    <property type="match status" value="1"/>
</dbReference>
<dbReference type="CDD" id="cd00165">
    <property type="entry name" value="S4"/>
    <property type="match status" value="1"/>
</dbReference>
<dbReference type="SUPFAM" id="SSF55174">
    <property type="entry name" value="Alpha-L RNA-binding motif"/>
    <property type="match status" value="1"/>
</dbReference>
<dbReference type="InterPro" id="IPR018496">
    <property type="entry name" value="PsdUridine_synth_RsuA/RluB_CS"/>
</dbReference>
<dbReference type="Gene3D" id="3.10.290.10">
    <property type="entry name" value="RNA-binding S4 domain"/>
    <property type="match status" value="1"/>
</dbReference>
<dbReference type="InterPro" id="IPR050343">
    <property type="entry name" value="RsuA_PseudoU_synthase"/>
</dbReference>
<dbReference type="GO" id="GO:0005829">
    <property type="term" value="C:cytosol"/>
    <property type="evidence" value="ECO:0007669"/>
    <property type="project" value="UniProtKB-ARBA"/>
</dbReference>
<dbReference type="Gene3D" id="3.30.70.580">
    <property type="entry name" value="Pseudouridine synthase I, catalytic domain, N-terminal subdomain"/>
    <property type="match status" value="1"/>
</dbReference>
<dbReference type="Pfam" id="PF00849">
    <property type="entry name" value="PseudoU_synth_2"/>
    <property type="match status" value="1"/>
</dbReference>
<dbReference type="GO" id="GO:0000455">
    <property type="term" value="P:enzyme-directed rRNA pseudouridine synthesis"/>
    <property type="evidence" value="ECO:0007669"/>
    <property type="project" value="UniProtKB-ARBA"/>
</dbReference>
<evidence type="ECO:0000256" key="5">
    <source>
        <dbReference type="RuleBase" id="RU003887"/>
    </source>
</evidence>
<dbReference type="InterPro" id="IPR042092">
    <property type="entry name" value="PsdUridine_s_RsuA/RluB/E/F_cat"/>
</dbReference>
<name>A0A9D2T0Q9_9FIRM</name>
<dbReference type="PROSITE" id="PS50889">
    <property type="entry name" value="S4"/>
    <property type="match status" value="1"/>
</dbReference>
<dbReference type="InterPro" id="IPR006145">
    <property type="entry name" value="PsdUridine_synth_RsuA/RluA"/>
</dbReference>
<dbReference type="SUPFAM" id="SSF55120">
    <property type="entry name" value="Pseudouridine synthase"/>
    <property type="match status" value="1"/>
</dbReference>
<dbReference type="PANTHER" id="PTHR47683">
    <property type="entry name" value="PSEUDOURIDINE SYNTHASE FAMILY PROTEIN-RELATED"/>
    <property type="match status" value="1"/>
</dbReference>
<evidence type="ECO:0000256" key="1">
    <source>
        <dbReference type="ARBA" id="ARBA00008348"/>
    </source>
</evidence>
<protein>
    <recommendedName>
        <fullName evidence="5">Pseudouridine synthase</fullName>
        <ecNumber evidence="5">5.4.99.-</ecNumber>
    </recommendedName>
</protein>